<proteinExistence type="predicted"/>
<accession>B3UXE9</accession>
<organism evidence="2 3">
    <name type="scientific">Muromegalovirus WP15B</name>
    <dbReference type="NCBI Taxonomy" id="524651"/>
    <lineage>
        <taxon>Viruses</taxon>
        <taxon>Duplodnaviria</taxon>
        <taxon>Heunggongvirae</taxon>
        <taxon>Peploviricota</taxon>
        <taxon>Herviviricetes</taxon>
        <taxon>Herpesvirales</taxon>
        <taxon>Orthoherpesviridae</taxon>
        <taxon>Betaherpesvirinae</taxon>
        <taxon>Muromegalovirus</taxon>
        <taxon>Muromegalovirus muridbeta1</taxon>
        <taxon>Murid herpesvirus 1</taxon>
    </lineage>
</organism>
<name>B3UXE9_MUHV1</name>
<protein>
    <submittedName>
        <fullName evidence="2">M23</fullName>
    </submittedName>
</protein>
<reference evidence="2 3" key="1">
    <citation type="journal article" date="2008" name="J. Virol.">
        <title>Laboratory strains of murine cytomegalovirus are genetically similar to but phenotypically distinct from wild strains of virus.</title>
        <authorList>
            <person name="Smith L.M."/>
            <person name="McWhorter A.R."/>
            <person name="Masters L.L."/>
            <person name="Shellam G.R."/>
            <person name="Redwood A.J."/>
        </authorList>
    </citation>
    <scope>NUCLEOTIDE SEQUENCE [LARGE SCALE GENOMIC DNA]</scope>
    <source>
        <strain evidence="2">WP15B</strain>
    </source>
</reference>
<gene>
    <name evidence="2" type="primary">M23</name>
</gene>
<dbReference type="Proteomes" id="UP000099076">
    <property type="component" value="Segment"/>
</dbReference>
<evidence type="ECO:0000313" key="3">
    <source>
        <dbReference type="Proteomes" id="UP000099076"/>
    </source>
</evidence>
<evidence type="ECO:0000256" key="1">
    <source>
        <dbReference type="SAM" id="MobiDB-lite"/>
    </source>
</evidence>
<dbReference type="EMBL" id="EU579860">
    <property type="protein sequence ID" value="ACE95367.1"/>
    <property type="molecule type" value="Genomic_DNA"/>
</dbReference>
<evidence type="ECO:0000313" key="2">
    <source>
        <dbReference type="EMBL" id="ACE95367.1"/>
    </source>
</evidence>
<feature type="region of interest" description="Disordered" evidence="1">
    <location>
        <begin position="355"/>
        <end position="375"/>
    </location>
</feature>
<feature type="region of interest" description="Disordered" evidence="1">
    <location>
        <begin position="100"/>
        <end position="119"/>
    </location>
</feature>
<sequence length="391" mass="43079">MAPPEALESIFSDFATVEAAVAANIGRRVRLHHPKGLSLCIGMRWREIPAPANGGPPNECARLAALLCCHEDIKFIGSVVASDSNLEGRQNTRSRLLNWRFRNTGGGGGGDDTRGPRDPDEGLVSAAVVAAAAILGPALRAGGGAIYAPMSELPHYRQPPEVYVGSSGKIYIYLLLTRSEAFAHVADSMREIVKDGIKNIYLPVRRPIICRGAASRELTECRTNNDILSWRERNLANRVFLGDKSELSACDEFFVGYDVVALDGWAAEADVGAMDVLGIIIEPLMLPPLTILTDDLCRVYVVQGVSSLCLIAEDYFEFVERGISRYHKNRYFIIDPLEAMLTKKTECPNNFLHSRATNGVPHGSEPTWEKKTGRNSMRKAVNRLMRSIKRR</sequence>